<dbReference type="AlphaFoldDB" id="A0A7S4KN71"/>
<reference evidence="1" key="1">
    <citation type="submission" date="2021-01" db="EMBL/GenBank/DDBJ databases">
        <authorList>
            <person name="Corre E."/>
            <person name="Pelletier E."/>
            <person name="Niang G."/>
            <person name="Scheremetjew M."/>
            <person name="Finn R."/>
            <person name="Kale V."/>
            <person name="Holt S."/>
            <person name="Cochrane G."/>
            <person name="Meng A."/>
            <person name="Brown T."/>
            <person name="Cohen L."/>
        </authorList>
    </citation>
    <scope>NUCLEOTIDE SEQUENCE</scope>
    <source>
        <strain evidence="1">CCMP 2712</strain>
    </source>
</reference>
<accession>A0A7S4KN71</accession>
<gene>
    <name evidence="1" type="ORF">GTHE00462_LOCUS15534</name>
</gene>
<sequence length="281" mass="32453">MRRRKGLWREGTKNLRDAEKLQSGTRSKILSAWISLHEGDVEKAEESLEEAGKVADISLNDEFCIARLRGQSQMYLQKGMQQDAEECLERVVSDVLNKPEEVKKVKSSRALLELSLAIVEYSQLVAKREREGQAEALETLQACLASLPHSRLILFHIAEMELRRHDEQGDLKLACSALDRILLLVDKRRTTPVWPAGWWVRDSQVSEFSKHIQKQIRQRENFQKQKIFLGWTAWLHGQHLPPTVTVREPGHNFTAGNPLLAIKEKMLRRPQPTDYEMQEQM</sequence>
<dbReference type="Gene3D" id="1.25.40.10">
    <property type="entry name" value="Tetratricopeptide repeat domain"/>
    <property type="match status" value="1"/>
</dbReference>
<dbReference type="InterPro" id="IPR011990">
    <property type="entry name" value="TPR-like_helical_dom_sf"/>
</dbReference>
<proteinExistence type="predicted"/>
<protein>
    <submittedName>
        <fullName evidence="1">Uncharacterized protein</fullName>
    </submittedName>
</protein>
<organism evidence="1">
    <name type="scientific">Guillardia theta</name>
    <name type="common">Cryptophyte</name>
    <name type="synonym">Cryptomonas phi</name>
    <dbReference type="NCBI Taxonomy" id="55529"/>
    <lineage>
        <taxon>Eukaryota</taxon>
        <taxon>Cryptophyceae</taxon>
        <taxon>Pyrenomonadales</taxon>
        <taxon>Geminigeraceae</taxon>
        <taxon>Guillardia</taxon>
    </lineage>
</organism>
<name>A0A7S4KN71_GUITH</name>
<evidence type="ECO:0000313" key="1">
    <source>
        <dbReference type="EMBL" id="CAE2300217.1"/>
    </source>
</evidence>
<dbReference type="EMBL" id="HBKN01019689">
    <property type="protein sequence ID" value="CAE2300217.1"/>
    <property type="molecule type" value="Transcribed_RNA"/>
</dbReference>
<dbReference type="SUPFAM" id="SSF48452">
    <property type="entry name" value="TPR-like"/>
    <property type="match status" value="1"/>
</dbReference>